<dbReference type="InterPro" id="IPR001611">
    <property type="entry name" value="Leu-rich_rpt"/>
</dbReference>
<dbReference type="SUPFAM" id="SSF52047">
    <property type="entry name" value="RNI-like"/>
    <property type="match status" value="1"/>
</dbReference>
<keyword evidence="1" id="KW-0677">Repeat</keyword>
<dbReference type="PANTHER" id="PTHR24111">
    <property type="entry name" value="LEUCINE-RICH REPEAT-CONTAINING PROTEIN 34"/>
    <property type="match status" value="1"/>
</dbReference>
<dbReference type="InterPro" id="IPR052201">
    <property type="entry name" value="LRR-containing_regulator"/>
</dbReference>
<evidence type="ECO:0000256" key="2">
    <source>
        <dbReference type="SAM" id="Coils"/>
    </source>
</evidence>
<dbReference type="EMBL" id="HBGZ01015582">
    <property type="protein sequence ID" value="CAD9603365.1"/>
    <property type="molecule type" value="Transcribed_RNA"/>
</dbReference>
<sequence>MKAAHSNNSSKGSIRCKERIRVVVNGNGIMNDQYDALAAGVRIKDIASTASNRALLHRLKNNDPGLAHLFIDESDDGFDDETDIFQVREGDDLGWLGYFIGRNETLKSLYVYYLPTNRDQVENLLFGIQRNKSIKDVEIFGNGIISEGFSLLNLPHVTSMSFDWQLEGEYVNYFAIGLRRCKSLEKYSGQVTAEIVESLTTLPMLEKIYVWKREGLAISRDECMALRELLANATGIIHLDLSLVGLGNDGLRLLAEGLACSSSLTDGVLDLRDNDIGDTGLQALASSLASNGKVRELHLARNDIGDTGLEALVNLLAHNRALRVLSISGNTAITKIGVRAISRSLQSRKCRLEGLWLDRINIGEEGGKILGDALSYNKSLVTLSLWCGENDVSIGDDGLKALALGLSRNSHLKELNLSGNRAITSVGLCSLKQYFQSPSCGLKTLTLYAINIGDEGACALTDALGRNKSVKSLHYDVRGITTKGWKAFLKLMCDSSSPNNIYLSHHTLREISGCHYIHLPARSAIRRSILGWLKMNEECQTPNLAAKAKIMHFFPNLDMVPLFQWNLKFLPLVKSWFENTTSSNDKFAANIRNRELSAVYQFVRGLPVMVANYSQHYLTQQLQRIRAKMRELEEEERRLMQV</sequence>
<keyword evidence="2" id="KW-0175">Coiled coil</keyword>
<dbReference type="SMART" id="SM00368">
    <property type="entry name" value="LRR_RI"/>
    <property type="match status" value="7"/>
</dbReference>
<accession>A0A7S2LDV6</accession>
<evidence type="ECO:0000313" key="3">
    <source>
        <dbReference type="EMBL" id="CAD9603365.1"/>
    </source>
</evidence>
<evidence type="ECO:0000256" key="1">
    <source>
        <dbReference type="ARBA" id="ARBA00022737"/>
    </source>
</evidence>
<name>A0A7S2LDV6_9STRA</name>
<dbReference type="Pfam" id="PF13516">
    <property type="entry name" value="LRR_6"/>
    <property type="match status" value="4"/>
</dbReference>
<feature type="coiled-coil region" evidence="2">
    <location>
        <begin position="615"/>
        <end position="642"/>
    </location>
</feature>
<proteinExistence type="predicted"/>
<organism evidence="3">
    <name type="scientific">Skeletonema marinoi</name>
    <dbReference type="NCBI Taxonomy" id="267567"/>
    <lineage>
        <taxon>Eukaryota</taxon>
        <taxon>Sar</taxon>
        <taxon>Stramenopiles</taxon>
        <taxon>Ochrophyta</taxon>
        <taxon>Bacillariophyta</taxon>
        <taxon>Coscinodiscophyceae</taxon>
        <taxon>Thalassiosirophycidae</taxon>
        <taxon>Thalassiosirales</taxon>
        <taxon>Skeletonemataceae</taxon>
        <taxon>Skeletonema</taxon>
        <taxon>Skeletonema marinoi-dohrnii complex</taxon>
    </lineage>
</organism>
<dbReference type="Gene3D" id="3.80.10.10">
    <property type="entry name" value="Ribonuclease Inhibitor"/>
    <property type="match status" value="2"/>
</dbReference>
<dbReference type="InterPro" id="IPR006553">
    <property type="entry name" value="Leu-rich_rpt_Cys-con_subtyp"/>
</dbReference>
<protein>
    <submittedName>
        <fullName evidence="3">Uncharacterized protein</fullName>
    </submittedName>
</protein>
<dbReference type="PANTHER" id="PTHR24111:SF0">
    <property type="entry name" value="LEUCINE-RICH REPEAT-CONTAINING PROTEIN"/>
    <property type="match status" value="1"/>
</dbReference>
<dbReference type="AlphaFoldDB" id="A0A7S2LDV6"/>
<dbReference type="SMART" id="SM00367">
    <property type="entry name" value="LRR_CC"/>
    <property type="match status" value="4"/>
</dbReference>
<gene>
    <name evidence="3" type="ORF">SMAR0320_LOCUS11136</name>
</gene>
<dbReference type="InterPro" id="IPR032675">
    <property type="entry name" value="LRR_dom_sf"/>
</dbReference>
<reference evidence="3" key="1">
    <citation type="submission" date="2021-01" db="EMBL/GenBank/DDBJ databases">
        <authorList>
            <person name="Corre E."/>
            <person name="Pelletier E."/>
            <person name="Niang G."/>
            <person name="Scheremetjew M."/>
            <person name="Finn R."/>
            <person name="Kale V."/>
            <person name="Holt S."/>
            <person name="Cochrane G."/>
            <person name="Meng A."/>
            <person name="Brown T."/>
            <person name="Cohen L."/>
        </authorList>
    </citation>
    <scope>NUCLEOTIDE SEQUENCE</scope>
    <source>
        <strain evidence="3">SM1012Den-03</strain>
    </source>
</reference>